<evidence type="ECO:0000313" key="1">
    <source>
        <dbReference type="EMBL" id="KAI5652330.1"/>
    </source>
</evidence>
<dbReference type="Proteomes" id="UP001060085">
    <property type="component" value="Linkage Group LG07"/>
</dbReference>
<sequence length="141" mass="16411">MLDLIYKLDLQIFASIIEISRTSTLINCCFVSALGFIGFYYESKWKKSSNPVEETSSNKVNVNNEDREKKPRVGVEFSDCDIVVDPGVHKSIDSYPYEIRDELRRRYVAKGTTTPCDQKFPQTDFGEVRRSFQKIWFKVFT</sequence>
<protein>
    <submittedName>
        <fullName evidence="1">Uncharacterized protein</fullName>
    </submittedName>
</protein>
<gene>
    <name evidence="1" type="ORF">M9H77_29517</name>
</gene>
<evidence type="ECO:0000313" key="2">
    <source>
        <dbReference type="Proteomes" id="UP001060085"/>
    </source>
</evidence>
<keyword evidence="2" id="KW-1185">Reference proteome</keyword>
<name>A0ACB9ZUN0_CATRO</name>
<organism evidence="1 2">
    <name type="scientific">Catharanthus roseus</name>
    <name type="common">Madagascar periwinkle</name>
    <name type="synonym">Vinca rosea</name>
    <dbReference type="NCBI Taxonomy" id="4058"/>
    <lineage>
        <taxon>Eukaryota</taxon>
        <taxon>Viridiplantae</taxon>
        <taxon>Streptophyta</taxon>
        <taxon>Embryophyta</taxon>
        <taxon>Tracheophyta</taxon>
        <taxon>Spermatophyta</taxon>
        <taxon>Magnoliopsida</taxon>
        <taxon>eudicotyledons</taxon>
        <taxon>Gunneridae</taxon>
        <taxon>Pentapetalae</taxon>
        <taxon>asterids</taxon>
        <taxon>lamiids</taxon>
        <taxon>Gentianales</taxon>
        <taxon>Apocynaceae</taxon>
        <taxon>Rauvolfioideae</taxon>
        <taxon>Vinceae</taxon>
        <taxon>Catharanthinae</taxon>
        <taxon>Catharanthus</taxon>
    </lineage>
</organism>
<dbReference type="EMBL" id="CM044707">
    <property type="protein sequence ID" value="KAI5652330.1"/>
    <property type="molecule type" value="Genomic_DNA"/>
</dbReference>
<comment type="caution">
    <text evidence="1">The sequence shown here is derived from an EMBL/GenBank/DDBJ whole genome shotgun (WGS) entry which is preliminary data.</text>
</comment>
<reference evidence="2" key="1">
    <citation type="journal article" date="2023" name="Nat. Plants">
        <title>Single-cell RNA sequencing provides a high-resolution roadmap for understanding the multicellular compartmentation of specialized metabolism.</title>
        <authorList>
            <person name="Sun S."/>
            <person name="Shen X."/>
            <person name="Li Y."/>
            <person name="Li Y."/>
            <person name="Wang S."/>
            <person name="Li R."/>
            <person name="Zhang H."/>
            <person name="Shen G."/>
            <person name="Guo B."/>
            <person name="Wei J."/>
            <person name="Xu J."/>
            <person name="St-Pierre B."/>
            <person name="Chen S."/>
            <person name="Sun C."/>
        </authorList>
    </citation>
    <scope>NUCLEOTIDE SEQUENCE [LARGE SCALE GENOMIC DNA]</scope>
</reference>
<accession>A0ACB9ZUN0</accession>
<proteinExistence type="predicted"/>